<gene>
    <name evidence="1" type="ORF">NQ315_007993</name>
</gene>
<dbReference type="AlphaFoldDB" id="A0AAV8VG24"/>
<sequence>MGLTTILYKQCSFLRPIPQYFPQMQWHEGDALFVTNVESVVKNHPCLKNILELILMIDHMLAAIVILGM</sequence>
<organism evidence="1 2">
    <name type="scientific">Exocentrus adspersus</name>
    <dbReference type="NCBI Taxonomy" id="1586481"/>
    <lineage>
        <taxon>Eukaryota</taxon>
        <taxon>Metazoa</taxon>
        <taxon>Ecdysozoa</taxon>
        <taxon>Arthropoda</taxon>
        <taxon>Hexapoda</taxon>
        <taxon>Insecta</taxon>
        <taxon>Pterygota</taxon>
        <taxon>Neoptera</taxon>
        <taxon>Endopterygota</taxon>
        <taxon>Coleoptera</taxon>
        <taxon>Polyphaga</taxon>
        <taxon>Cucujiformia</taxon>
        <taxon>Chrysomeloidea</taxon>
        <taxon>Cerambycidae</taxon>
        <taxon>Lamiinae</taxon>
        <taxon>Acanthocinini</taxon>
        <taxon>Exocentrus</taxon>
    </lineage>
</organism>
<name>A0AAV8VG24_9CUCU</name>
<dbReference type="Proteomes" id="UP001159042">
    <property type="component" value="Unassembled WGS sequence"/>
</dbReference>
<reference evidence="1 2" key="1">
    <citation type="journal article" date="2023" name="Insect Mol. Biol.">
        <title>Genome sequencing provides insights into the evolution of gene families encoding plant cell wall-degrading enzymes in longhorned beetles.</title>
        <authorList>
            <person name="Shin N.R."/>
            <person name="Okamura Y."/>
            <person name="Kirsch R."/>
            <person name="Pauchet Y."/>
        </authorList>
    </citation>
    <scope>NUCLEOTIDE SEQUENCE [LARGE SCALE GENOMIC DNA]</scope>
    <source>
        <strain evidence="1">EAD_L_NR</strain>
    </source>
</reference>
<protein>
    <submittedName>
        <fullName evidence="1">Uncharacterized protein</fullName>
    </submittedName>
</protein>
<comment type="caution">
    <text evidence="1">The sequence shown here is derived from an EMBL/GenBank/DDBJ whole genome shotgun (WGS) entry which is preliminary data.</text>
</comment>
<evidence type="ECO:0000313" key="1">
    <source>
        <dbReference type="EMBL" id="KAJ8912861.1"/>
    </source>
</evidence>
<dbReference type="EMBL" id="JANEYG010000110">
    <property type="protein sequence ID" value="KAJ8912861.1"/>
    <property type="molecule type" value="Genomic_DNA"/>
</dbReference>
<keyword evidence="2" id="KW-1185">Reference proteome</keyword>
<evidence type="ECO:0000313" key="2">
    <source>
        <dbReference type="Proteomes" id="UP001159042"/>
    </source>
</evidence>
<proteinExistence type="predicted"/>
<accession>A0AAV8VG24</accession>